<dbReference type="EMBL" id="QXGB01000091">
    <property type="protein sequence ID" value="KAE9231283.1"/>
    <property type="molecule type" value="Genomic_DNA"/>
</dbReference>
<evidence type="ECO:0000313" key="12">
    <source>
        <dbReference type="Proteomes" id="UP000429523"/>
    </source>
</evidence>
<dbReference type="EMBL" id="QXGF01000098">
    <property type="protein sequence ID" value="KAE8946969.1"/>
    <property type="molecule type" value="Genomic_DNA"/>
</dbReference>
<evidence type="ECO:0000313" key="16">
    <source>
        <dbReference type="Proteomes" id="UP000440732"/>
    </source>
</evidence>
<dbReference type="EMBL" id="QXFZ01000091">
    <property type="protein sequence ID" value="KAE9133899.1"/>
    <property type="molecule type" value="Genomic_DNA"/>
</dbReference>
<evidence type="ECO:0000256" key="1">
    <source>
        <dbReference type="SAM" id="MobiDB-lite"/>
    </source>
</evidence>
<dbReference type="Proteomes" id="UP000440367">
    <property type="component" value="Unassembled WGS sequence"/>
</dbReference>
<proteinExistence type="predicted"/>
<evidence type="ECO:0000313" key="5">
    <source>
        <dbReference type="EMBL" id="KAE9133899.1"/>
    </source>
</evidence>
<dbReference type="Proteomes" id="UP000440732">
    <property type="component" value="Unassembled WGS sequence"/>
</dbReference>
<gene>
    <name evidence="10" type="ORF">PF001_g3329</name>
    <name evidence="8" type="ORF">PF002_g6276</name>
    <name evidence="9" type="ORF">PF004_g3097</name>
    <name evidence="7" type="ORF">PF005_g3147</name>
    <name evidence="6" type="ORF">PF006_g4548</name>
    <name evidence="5" type="ORF">PF007_g3161</name>
    <name evidence="11" type="ORF">PF008_g4824</name>
    <name evidence="2" type="ORF">PF009_g3428</name>
    <name evidence="4" type="ORF">PF010_g2850</name>
    <name evidence="3" type="ORF">PF011_g4339</name>
</gene>
<feature type="region of interest" description="Disordered" evidence="1">
    <location>
        <begin position="92"/>
        <end position="152"/>
    </location>
</feature>
<dbReference type="OrthoDB" id="119108at2759"/>
<evidence type="ECO:0000313" key="20">
    <source>
        <dbReference type="Proteomes" id="UP000486351"/>
    </source>
</evidence>
<organism evidence="2 12">
    <name type="scientific">Phytophthora fragariae</name>
    <dbReference type="NCBI Taxonomy" id="53985"/>
    <lineage>
        <taxon>Eukaryota</taxon>
        <taxon>Sar</taxon>
        <taxon>Stramenopiles</taxon>
        <taxon>Oomycota</taxon>
        <taxon>Peronosporomycetes</taxon>
        <taxon>Peronosporales</taxon>
        <taxon>Peronosporaceae</taxon>
        <taxon>Phytophthora</taxon>
    </lineage>
</organism>
<dbReference type="Proteomes" id="UP000476176">
    <property type="component" value="Unassembled WGS sequence"/>
</dbReference>
<evidence type="ECO:0000313" key="3">
    <source>
        <dbReference type="EMBL" id="KAE9022705.1"/>
    </source>
</evidence>
<dbReference type="Proteomes" id="UP000433483">
    <property type="component" value="Unassembled WGS sequence"/>
</dbReference>
<evidence type="ECO:0000313" key="21">
    <source>
        <dbReference type="Proteomes" id="UP000488956"/>
    </source>
</evidence>
<feature type="region of interest" description="Disordered" evidence="1">
    <location>
        <begin position="165"/>
        <end position="213"/>
    </location>
</feature>
<dbReference type="Proteomes" id="UP000488956">
    <property type="component" value="Unassembled WGS sequence"/>
</dbReference>
<evidence type="ECO:0000313" key="17">
    <source>
        <dbReference type="Proteomes" id="UP000441208"/>
    </source>
</evidence>
<accession>A0A6A3FMI6</accession>
<dbReference type="Proteomes" id="UP000441208">
    <property type="component" value="Unassembled WGS sequence"/>
</dbReference>
<dbReference type="Proteomes" id="UP000486351">
    <property type="component" value="Unassembled WGS sequence"/>
</dbReference>
<feature type="compositionally biased region" description="Polar residues" evidence="1">
    <location>
        <begin position="127"/>
        <end position="138"/>
    </location>
</feature>
<dbReference type="EMBL" id="QXGA01000160">
    <property type="protein sequence ID" value="KAE9151125.1"/>
    <property type="molecule type" value="Genomic_DNA"/>
</dbReference>
<sequence>MEPRRREKKAAHGDRKDGVMPVSLKLQTELLAERRLQQREEREVAQLRHAQQKIMGRKTVEDFAQLKLLRRETAATKSRSLHCNGRQIDSAARCKRSERVGPKKRDPETKVCLESRPLQSAREANSRLVSRSLPQRPQSAKPVLQTHSRSSGTLETMAAGSVEEAALLDGRQTKAHVGKKKKKRKSIDRKPRRLESSSSTPVLTESSMNSPACKKISIVVNMRNLQLQGGKESPGNSNNSPPRAILAWGD</sequence>
<dbReference type="EMBL" id="QXFY01000170">
    <property type="protein sequence ID" value="KAE9353777.1"/>
    <property type="molecule type" value="Genomic_DNA"/>
</dbReference>
<evidence type="ECO:0000313" key="9">
    <source>
        <dbReference type="EMBL" id="KAE9250091.1"/>
    </source>
</evidence>
<dbReference type="EMBL" id="QXGC01000094">
    <property type="protein sequence ID" value="KAE9250091.1"/>
    <property type="molecule type" value="Genomic_DNA"/>
</dbReference>
<evidence type="ECO:0000313" key="4">
    <source>
        <dbReference type="EMBL" id="KAE9133330.1"/>
    </source>
</evidence>
<keyword evidence="13" id="KW-1185">Reference proteome</keyword>
<evidence type="ECO:0000313" key="13">
    <source>
        <dbReference type="Proteomes" id="UP000433483"/>
    </source>
</evidence>
<dbReference type="EMBL" id="QXGE01000104">
    <property type="protein sequence ID" value="KAE9324634.1"/>
    <property type="molecule type" value="Genomic_DNA"/>
</dbReference>
<name>A0A6A3FMI6_9STRA</name>
<feature type="compositionally biased region" description="Low complexity" evidence="1">
    <location>
        <begin position="196"/>
        <end position="207"/>
    </location>
</feature>
<evidence type="ECO:0000313" key="2">
    <source>
        <dbReference type="EMBL" id="KAE8946969.1"/>
    </source>
</evidence>
<evidence type="ECO:0000313" key="6">
    <source>
        <dbReference type="EMBL" id="KAE9151125.1"/>
    </source>
</evidence>
<evidence type="ECO:0000313" key="18">
    <source>
        <dbReference type="Proteomes" id="UP000460718"/>
    </source>
</evidence>
<dbReference type="Proteomes" id="UP000460718">
    <property type="component" value="Unassembled WGS sequence"/>
</dbReference>
<evidence type="ECO:0000313" key="10">
    <source>
        <dbReference type="EMBL" id="KAE9324634.1"/>
    </source>
</evidence>
<evidence type="ECO:0000313" key="11">
    <source>
        <dbReference type="EMBL" id="KAE9353777.1"/>
    </source>
</evidence>
<evidence type="ECO:0000313" key="14">
    <source>
        <dbReference type="Proteomes" id="UP000437068"/>
    </source>
</evidence>
<protein>
    <submittedName>
        <fullName evidence="2">Uncharacterized protein</fullName>
    </submittedName>
</protein>
<dbReference type="Proteomes" id="UP000437068">
    <property type="component" value="Unassembled WGS sequence"/>
</dbReference>
<evidence type="ECO:0000313" key="7">
    <source>
        <dbReference type="EMBL" id="KAE9231283.1"/>
    </source>
</evidence>
<comment type="caution">
    <text evidence="2">The sequence shown here is derived from an EMBL/GenBank/DDBJ whole genome shotgun (WGS) entry which is preliminary data.</text>
</comment>
<dbReference type="EMBL" id="QXFW01000156">
    <property type="protein sequence ID" value="KAE9022705.1"/>
    <property type="molecule type" value="Genomic_DNA"/>
</dbReference>
<feature type="compositionally biased region" description="Basic and acidic residues" evidence="1">
    <location>
        <begin position="95"/>
        <end position="113"/>
    </location>
</feature>
<feature type="compositionally biased region" description="Basic residues" evidence="1">
    <location>
        <begin position="173"/>
        <end position="192"/>
    </location>
</feature>
<dbReference type="Proteomes" id="UP000429523">
    <property type="component" value="Unassembled WGS sequence"/>
</dbReference>
<feature type="region of interest" description="Disordered" evidence="1">
    <location>
        <begin position="227"/>
        <end position="250"/>
    </location>
</feature>
<dbReference type="EMBL" id="QXGD01000216">
    <property type="protein sequence ID" value="KAE9247428.1"/>
    <property type="molecule type" value="Genomic_DNA"/>
</dbReference>
<dbReference type="AlphaFoldDB" id="A0A6A3FMI6"/>
<evidence type="ECO:0000313" key="15">
    <source>
        <dbReference type="Proteomes" id="UP000440367"/>
    </source>
</evidence>
<evidence type="ECO:0000313" key="8">
    <source>
        <dbReference type="EMBL" id="KAE9247428.1"/>
    </source>
</evidence>
<evidence type="ECO:0000313" key="19">
    <source>
        <dbReference type="Proteomes" id="UP000476176"/>
    </source>
</evidence>
<reference evidence="12 13" key="1">
    <citation type="submission" date="2018-08" db="EMBL/GenBank/DDBJ databases">
        <title>Genomic investigation of the strawberry pathogen Phytophthora fragariae indicates pathogenicity is determined by transcriptional variation in three key races.</title>
        <authorList>
            <person name="Adams T.M."/>
            <person name="Armitage A.D."/>
            <person name="Sobczyk M.K."/>
            <person name="Bates H.J."/>
            <person name="Dunwell J.M."/>
            <person name="Nellist C.F."/>
            <person name="Harrison R.J."/>
        </authorList>
    </citation>
    <scope>NUCLEOTIDE SEQUENCE [LARGE SCALE GENOMIC DNA]</scope>
    <source>
        <strain evidence="10 14">A4</strain>
        <strain evidence="8 15">BC-1</strain>
        <strain evidence="9 19">BC-23</strain>
        <strain evidence="7 13">NOV-27</strain>
        <strain evidence="6 16">NOV-5</strain>
        <strain evidence="5 17">NOV-71</strain>
        <strain evidence="11 20">NOV-77</strain>
        <strain evidence="2 12">NOV-9</strain>
        <strain evidence="4 21">ONT-3</strain>
        <strain evidence="3 18">SCRP245</strain>
    </source>
</reference>
<dbReference type="EMBL" id="QXFX01000082">
    <property type="protein sequence ID" value="KAE9133330.1"/>
    <property type="molecule type" value="Genomic_DNA"/>
</dbReference>